<feature type="domain" description="Fungal-type protein kinase" evidence="2">
    <location>
        <begin position="225"/>
        <end position="278"/>
    </location>
</feature>
<dbReference type="Pfam" id="PF17667">
    <property type="entry name" value="Pkinase_fungal"/>
    <property type="match status" value="1"/>
</dbReference>
<proteinExistence type="predicted"/>
<dbReference type="InterPro" id="IPR040976">
    <property type="entry name" value="Pkinase_fungal"/>
</dbReference>
<feature type="compositionally biased region" description="Low complexity" evidence="1">
    <location>
        <begin position="442"/>
        <end position="454"/>
    </location>
</feature>
<gene>
    <name evidence="3" type="ORF">D9615_007828</name>
</gene>
<dbReference type="Proteomes" id="UP000565441">
    <property type="component" value="Unassembled WGS sequence"/>
</dbReference>
<comment type="caution">
    <text evidence="3">The sequence shown here is derived from an EMBL/GenBank/DDBJ whole genome shotgun (WGS) entry which is preliminary data.</text>
</comment>
<dbReference type="OrthoDB" id="5584477at2759"/>
<feature type="region of interest" description="Disordered" evidence="1">
    <location>
        <begin position="423"/>
        <end position="461"/>
    </location>
</feature>
<evidence type="ECO:0000259" key="2">
    <source>
        <dbReference type="Pfam" id="PF17667"/>
    </source>
</evidence>
<evidence type="ECO:0000313" key="3">
    <source>
        <dbReference type="EMBL" id="KAF5376753.1"/>
    </source>
</evidence>
<accession>A0A8H5H4V2</accession>
<evidence type="ECO:0000313" key="4">
    <source>
        <dbReference type="Proteomes" id="UP000565441"/>
    </source>
</evidence>
<name>A0A8H5H4V2_9AGAR</name>
<organism evidence="3 4">
    <name type="scientific">Tricholomella constricta</name>
    <dbReference type="NCBI Taxonomy" id="117010"/>
    <lineage>
        <taxon>Eukaryota</taxon>
        <taxon>Fungi</taxon>
        <taxon>Dikarya</taxon>
        <taxon>Basidiomycota</taxon>
        <taxon>Agaricomycotina</taxon>
        <taxon>Agaricomycetes</taxon>
        <taxon>Agaricomycetidae</taxon>
        <taxon>Agaricales</taxon>
        <taxon>Tricholomatineae</taxon>
        <taxon>Lyophyllaceae</taxon>
        <taxon>Tricholomella</taxon>
    </lineage>
</organism>
<reference evidence="3 4" key="1">
    <citation type="journal article" date="2020" name="ISME J.">
        <title>Uncovering the hidden diversity of litter-decomposition mechanisms in mushroom-forming fungi.</title>
        <authorList>
            <person name="Floudas D."/>
            <person name="Bentzer J."/>
            <person name="Ahren D."/>
            <person name="Johansson T."/>
            <person name="Persson P."/>
            <person name="Tunlid A."/>
        </authorList>
    </citation>
    <scope>NUCLEOTIDE SEQUENCE [LARGE SCALE GENOMIC DNA]</scope>
    <source>
        <strain evidence="3 4">CBS 661.87</strain>
    </source>
</reference>
<sequence length="461" mass="53186">MRRGMVPNPPPPEVQVFAGLKRRRDEHQPDAEPSILHMKLTPHHEYDLQLAKRPRYELVDRIHTEIFMPAGIVVKSFCHLHELIQTLVCGIEGEDNNAADAGVGNLLIFPVTTWDDEKTVTFGRLMDWDHAMISYKYINLPSKCDSTRPKHLRAVAMLRDDEEICATEQVFEEAYRYRTPRVEYVRDVAVSLEISQSEENPLTVASLGWDHEDIPWPDFKERVPQKGERTGTLPFISPEVLMQLSMYDANKRRCKEGEFRHNSVHDLESFLWVLVYICLTRKGPGIGMVRDELTSDTGPKRLRNVIRTYFDADEHILEKMKHRLFETSDTFESDIIASFHPYFDSLKPLVKKWWERICLAYRHHGNEYYHIHSHILRILNNALPAIPRSDNRDTVAEMQRRKDHHPCSLETIANLQCPGEGTDALNSPVVSEASPGSHRFVTDSTIQTSGSSSTTRKRQAR</sequence>
<dbReference type="AlphaFoldDB" id="A0A8H5H4V2"/>
<dbReference type="EMBL" id="JAACJP010000027">
    <property type="protein sequence ID" value="KAF5376753.1"/>
    <property type="molecule type" value="Genomic_DNA"/>
</dbReference>
<keyword evidence="4" id="KW-1185">Reference proteome</keyword>
<protein>
    <recommendedName>
        <fullName evidence="2">Fungal-type protein kinase domain-containing protein</fullName>
    </recommendedName>
</protein>
<evidence type="ECO:0000256" key="1">
    <source>
        <dbReference type="SAM" id="MobiDB-lite"/>
    </source>
</evidence>